<evidence type="ECO:0000313" key="3">
    <source>
        <dbReference type="EMBL" id="CAQ45428.1"/>
    </source>
</evidence>
<evidence type="ECO:0000313" key="4">
    <source>
        <dbReference type="Proteomes" id="UP000008840"/>
    </source>
</evidence>
<proteinExistence type="inferred from homology"/>
<dbReference type="InterPro" id="IPR001387">
    <property type="entry name" value="Cro/C1-type_HTH"/>
</dbReference>
<dbReference type="SMART" id="SM00530">
    <property type="entry name" value="HTH_XRE"/>
    <property type="match status" value="1"/>
</dbReference>
<reference evidence="3 4" key="1">
    <citation type="journal article" date="2008" name="Genome Biol.">
        <title>The complete genome, comparative and functional analysis of Stenotrophomonas maltophilia reveals an organism heavily shielded by drug resistance determinants.</title>
        <authorList>
            <person name="Crossman L.C."/>
            <person name="Gould V.C."/>
            <person name="Dow J.M."/>
            <person name="Vernikos G.S."/>
            <person name="Okazaki A."/>
            <person name="Sebaihia M."/>
            <person name="Saunders D."/>
            <person name="Arrowsmith C."/>
            <person name="Carver T."/>
            <person name="Peters N."/>
            <person name="Adlem E."/>
            <person name="Kerhornou A."/>
            <person name="Lord A."/>
            <person name="Murphy L."/>
            <person name="Seeger K."/>
            <person name="Squares R."/>
            <person name="Rutter S."/>
            <person name="Quail M.A."/>
            <person name="Rajandream M.A."/>
            <person name="Harris D."/>
            <person name="Churcher C."/>
            <person name="Bentley S.D."/>
            <person name="Parkhill J."/>
            <person name="Thomson N.R."/>
            <person name="Avison M.B."/>
        </authorList>
    </citation>
    <scope>NUCLEOTIDE SEQUENCE [LARGE SCALE GENOMIC DNA]</scope>
    <source>
        <strain evidence="3 4">K279a</strain>
    </source>
</reference>
<evidence type="ECO:0000256" key="1">
    <source>
        <dbReference type="ARBA" id="ARBA00007227"/>
    </source>
</evidence>
<dbReference type="HOGENOM" id="CLU_053651_1_1_6"/>
<dbReference type="EMBL" id="AM743169">
    <property type="protein sequence ID" value="CAQ45428.1"/>
    <property type="molecule type" value="Genomic_DNA"/>
</dbReference>
<dbReference type="Pfam" id="PF06114">
    <property type="entry name" value="Peptidase_M78"/>
    <property type="match status" value="1"/>
</dbReference>
<dbReference type="InterPro" id="IPR052345">
    <property type="entry name" value="Rad_response_metalloprotease"/>
</dbReference>
<dbReference type="eggNOG" id="COG1396">
    <property type="taxonomic scope" value="Bacteria"/>
</dbReference>
<dbReference type="GO" id="GO:0003677">
    <property type="term" value="F:DNA binding"/>
    <property type="evidence" value="ECO:0007669"/>
    <property type="project" value="InterPro"/>
</dbReference>
<name>B2FM60_STRMK</name>
<dbReference type="Gene3D" id="1.10.260.40">
    <property type="entry name" value="lambda repressor-like DNA-binding domains"/>
    <property type="match status" value="1"/>
</dbReference>
<dbReference type="EnsemblBacteria" id="CAQ45428">
    <property type="protein sequence ID" value="CAQ45428"/>
    <property type="gene ID" value="Smlt1906"/>
</dbReference>
<dbReference type="RefSeq" id="WP_012479860.1">
    <property type="nucleotide sequence ID" value="NC_010943.1"/>
</dbReference>
<feature type="domain" description="HTH cro/C1-type" evidence="2">
    <location>
        <begin position="10"/>
        <end position="64"/>
    </location>
</feature>
<gene>
    <name evidence="3" type="ordered locus">Smlt1906</name>
</gene>
<dbReference type="PANTHER" id="PTHR43236:SF1">
    <property type="entry name" value="BLL7220 PROTEIN"/>
    <property type="match status" value="1"/>
</dbReference>
<dbReference type="AlphaFoldDB" id="B2FM60"/>
<organism evidence="3 4">
    <name type="scientific">Stenotrophomonas maltophilia (strain K279a)</name>
    <dbReference type="NCBI Taxonomy" id="522373"/>
    <lineage>
        <taxon>Bacteria</taxon>
        <taxon>Pseudomonadati</taxon>
        <taxon>Pseudomonadota</taxon>
        <taxon>Gammaproteobacteria</taxon>
        <taxon>Lysobacterales</taxon>
        <taxon>Lysobacteraceae</taxon>
        <taxon>Stenotrophomonas</taxon>
        <taxon>Stenotrophomonas maltophilia group</taxon>
    </lineage>
</organism>
<dbReference type="CDD" id="cd00093">
    <property type="entry name" value="HTH_XRE"/>
    <property type="match status" value="1"/>
</dbReference>
<keyword evidence="4" id="KW-1185">Reference proteome</keyword>
<dbReference type="PROSITE" id="PS50943">
    <property type="entry name" value="HTH_CROC1"/>
    <property type="match status" value="1"/>
</dbReference>
<dbReference type="Gene3D" id="1.10.10.2910">
    <property type="match status" value="1"/>
</dbReference>
<protein>
    <submittedName>
        <fullName evidence="3">Phage-related protein</fullName>
    </submittedName>
</protein>
<comment type="similarity">
    <text evidence="1">Belongs to the short-chain fatty acyl-CoA assimilation regulator (ScfR) family.</text>
</comment>
<dbReference type="SUPFAM" id="SSF47413">
    <property type="entry name" value="lambda repressor-like DNA-binding domains"/>
    <property type="match status" value="1"/>
</dbReference>
<dbReference type="InterPro" id="IPR010359">
    <property type="entry name" value="IrrE_HExxH"/>
</dbReference>
<sequence>MQAKFEPRRLKQARALRRMTLADLGARTDVTRQGLSQFENGDRVPAPETLLRIAAELDFPIEFFWRGVGPVERSPRSLVHYRSLRRTRDTILDQQRAAAVLDMAAAVMDAMQEHVDYADADIPKIPPDVDPLSLSGDEVEEVANSVRKELGLGLGPISDVTLLVENRSIPVMHFPLPDGMDGLSAYYGERPFIVVSSDATRDRSRLNVAHEFGHLVLHESISVEGELDIETFRLVEDQAWRFAGALMLPAESFLKDVYSTSLDALLLLKKRWGVSVAAIIKRLQVLGILNQDQVKYLNIQKRQRNWSRAEPGDDAERETSRLFRRAADYLSAEAGIPLHQFAAEARLPLPILASALETTTAELIPPRLENVVQFRPKG</sequence>
<dbReference type="eggNOG" id="COG2856">
    <property type="taxonomic scope" value="Bacteria"/>
</dbReference>
<dbReference type="Proteomes" id="UP000008840">
    <property type="component" value="Chromosome"/>
</dbReference>
<dbReference type="PANTHER" id="PTHR43236">
    <property type="entry name" value="ANTITOXIN HIGA1"/>
    <property type="match status" value="1"/>
</dbReference>
<dbReference type="InterPro" id="IPR010982">
    <property type="entry name" value="Lambda_DNA-bd_dom_sf"/>
</dbReference>
<dbReference type="KEGG" id="sml:Smlt1906"/>
<accession>B2FM60</accession>
<dbReference type="Pfam" id="PF01381">
    <property type="entry name" value="HTH_3"/>
    <property type="match status" value="1"/>
</dbReference>
<evidence type="ECO:0000259" key="2">
    <source>
        <dbReference type="PROSITE" id="PS50943"/>
    </source>
</evidence>